<name>A7TJ95_VANPO</name>
<evidence type="ECO:0000256" key="2">
    <source>
        <dbReference type="ARBA" id="ARBA00022692"/>
    </source>
</evidence>
<dbReference type="HOGENOM" id="CLU_026578_1_0_1"/>
<keyword evidence="3 5" id="KW-1133">Transmembrane helix</keyword>
<dbReference type="OrthoDB" id="1436450at2759"/>
<dbReference type="OMA" id="MYGVYTI"/>
<dbReference type="PANTHER" id="PTHR23051">
    <property type="entry name" value="SOLUTE CARRIER FAMILY 35, MEMBER F5"/>
    <property type="match status" value="1"/>
</dbReference>
<evidence type="ECO:0000256" key="3">
    <source>
        <dbReference type="ARBA" id="ARBA00022989"/>
    </source>
</evidence>
<dbReference type="STRING" id="436907.A7TJ95"/>
<feature type="transmembrane region" description="Helical" evidence="5">
    <location>
        <begin position="298"/>
        <end position="317"/>
    </location>
</feature>
<dbReference type="EMBL" id="DS480400">
    <property type="protein sequence ID" value="EDO17664.1"/>
    <property type="molecule type" value="Genomic_DNA"/>
</dbReference>
<dbReference type="eggNOG" id="KOG2765">
    <property type="taxonomic scope" value="Eukaryota"/>
</dbReference>
<dbReference type="PANTHER" id="PTHR23051:SF0">
    <property type="entry name" value="SOLUTE CARRIER FAMILY 35 MEMBER F5"/>
    <property type="match status" value="1"/>
</dbReference>
<feature type="transmembrane region" description="Helical" evidence="5">
    <location>
        <begin position="123"/>
        <end position="140"/>
    </location>
</feature>
<feature type="transmembrane region" description="Helical" evidence="5">
    <location>
        <begin position="181"/>
        <end position="200"/>
    </location>
</feature>
<dbReference type="Pfam" id="PF00892">
    <property type="entry name" value="EamA"/>
    <property type="match status" value="1"/>
</dbReference>
<dbReference type="AlphaFoldDB" id="A7TJ95"/>
<keyword evidence="8" id="KW-1185">Reference proteome</keyword>
<keyword evidence="2 5" id="KW-0812">Transmembrane</keyword>
<dbReference type="KEGG" id="vpo:Kpol_1004p39"/>
<reference evidence="7 8" key="1">
    <citation type="journal article" date="2007" name="Proc. Natl. Acad. Sci. U.S.A.">
        <title>Independent sorting-out of thousands of duplicated gene pairs in two yeast species descended from a whole-genome duplication.</title>
        <authorList>
            <person name="Scannell D.R."/>
            <person name="Frank A.C."/>
            <person name="Conant G.C."/>
            <person name="Byrne K.P."/>
            <person name="Woolfit M."/>
            <person name="Wolfe K.H."/>
        </authorList>
    </citation>
    <scope>NUCLEOTIDE SEQUENCE [LARGE SCALE GENOMIC DNA]</scope>
    <source>
        <strain evidence="8">ATCC 22028 / DSM 70294 / BCRC 21397 / CBS 2163 / NBRC 10782 / NRRL Y-8283 / UCD 57-17</strain>
    </source>
</reference>
<feature type="transmembrane region" description="Helical" evidence="5">
    <location>
        <begin position="260"/>
        <end position="278"/>
    </location>
</feature>
<dbReference type="InterPro" id="IPR037185">
    <property type="entry name" value="EmrE-like"/>
</dbReference>
<dbReference type="SUPFAM" id="SSF103481">
    <property type="entry name" value="Multidrug resistance efflux transporter EmrE"/>
    <property type="match status" value="1"/>
</dbReference>
<feature type="transmembrane region" description="Helical" evidence="5">
    <location>
        <begin position="46"/>
        <end position="64"/>
    </location>
</feature>
<accession>A7TJ95</accession>
<sequence>MMLDVQKRWSWGLILLGIVVILWVLSSFLINIIFKDNLYRKPFFITYINTVSFIFYLVPLLFTFTKNLIRNGCSNPIQNLHEELVIAQEGHHEVDDEEETDPLLINRTKSNKSQNERLSLNETIWLSLQFCSLWFLANLVTNASLAYTSVASQTILSSTSSFFTLFIGAIWKVESVTKSKLLGSLISFIGILFVTHSDYYNYDYPPITKPHSLASLFDGDSNSPFKIVFGNILALSGALLYSVYSILLKHKVQDETRLNMHIFFGFVGFFTLVLFWPIMLLLQYYNWETFELPSSKKVTIIIILNCLITFISDYCWANAMLLTTPFIVTVGLSVTIPLAMLGDFIFVDRSMTLIYVVGAALIMGSFLIINTDSEQEQIENQLQIQIQEEQI</sequence>
<feature type="domain" description="EamA" evidence="6">
    <location>
        <begin position="121"/>
        <end position="195"/>
    </location>
</feature>
<feature type="transmembrane region" description="Helical" evidence="5">
    <location>
        <begin position="146"/>
        <end position="169"/>
    </location>
</feature>
<dbReference type="InterPro" id="IPR000620">
    <property type="entry name" value="EamA_dom"/>
</dbReference>
<dbReference type="InParanoid" id="A7TJ95"/>
<evidence type="ECO:0000259" key="6">
    <source>
        <dbReference type="Pfam" id="PF00892"/>
    </source>
</evidence>
<feature type="transmembrane region" description="Helical" evidence="5">
    <location>
        <begin position="227"/>
        <end position="248"/>
    </location>
</feature>
<evidence type="ECO:0000313" key="7">
    <source>
        <dbReference type="EMBL" id="EDO17664.1"/>
    </source>
</evidence>
<feature type="transmembrane region" description="Helical" evidence="5">
    <location>
        <begin position="12"/>
        <end position="34"/>
    </location>
</feature>
<dbReference type="PhylomeDB" id="A7TJ95"/>
<evidence type="ECO:0000313" key="8">
    <source>
        <dbReference type="Proteomes" id="UP000000267"/>
    </source>
</evidence>
<feature type="transmembrane region" description="Helical" evidence="5">
    <location>
        <begin position="324"/>
        <end position="346"/>
    </location>
</feature>
<protein>
    <recommendedName>
        <fullName evidence="6">EamA domain-containing protein</fullName>
    </recommendedName>
</protein>
<evidence type="ECO:0000256" key="1">
    <source>
        <dbReference type="ARBA" id="ARBA00004141"/>
    </source>
</evidence>
<proteinExistence type="predicted"/>
<dbReference type="RefSeq" id="XP_001645522.1">
    <property type="nucleotide sequence ID" value="XM_001645472.1"/>
</dbReference>
<comment type="subcellular location">
    <subcellularLocation>
        <location evidence="1">Membrane</location>
        <topology evidence="1">Multi-pass membrane protein</topology>
    </subcellularLocation>
</comment>
<dbReference type="FunCoup" id="A7TJ95">
    <property type="interactions" value="452"/>
</dbReference>
<evidence type="ECO:0000256" key="4">
    <source>
        <dbReference type="ARBA" id="ARBA00023136"/>
    </source>
</evidence>
<evidence type="ECO:0000256" key="5">
    <source>
        <dbReference type="SAM" id="Phobius"/>
    </source>
</evidence>
<keyword evidence="4 5" id="KW-0472">Membrane</keyword>
<dbReference type="GeneID" id="5545904"/>
<gene>
    <name evidence="7" type="ORF">Kpol_1004p39</name>
</gene>
<organism evidence="8">
    <name type="scientific">Vanderwaltozyma polyspora (strain ATCC 22028 / DSM 70294 / BCRC 21397 / CBS 2163 / NBRC 10782 / NRRL Y-8283 / UCD 57-17)</name>
    <name type="common">Kluyveromyces polysporus</name>
    <dbReference type="NCBI Taxonomy" id="436907"/>
    <lineage>
        <taxon>Eukaryota</taxon>
        <taxon>Fungi</taxon>
        <taxon>Dikarya</taxon>
        <taxon>Ascomycota</taxon>
        <taxon>Saccharomycotina</taxon>
        <taxon>Saccharomycetes</taxon>
        <taxon>Saccharomycetales</taxon>
        <taxon>Saccharomycetaceae</taxon>
        <taxon>Vanderwaltozyma</taxon>
    </lineage>
</organism>
<feature type="transmembrane region" description="Helical" evidence="5">
    <location>
        <begin position="352"/>
        <end position="369"/>
    </location>
</feature>
<dbReference type="Proteomes" id="UP000000267">
    <property type="component" value="Unassembled WGS sequence"/>
</dbReference>
<dbReference type="GO" id="GO:0000329">
    <property type="term" value="C:fungal-type vacuole membrane"/>
    <property type="evidence" value="ECO:0007669"/>
    <property type="project" value="TreeGrafter"/>
</dbReference>